<evidence type="ECO:0000313" key="9">
    <source>
        <dbReference type="Proteomes" id="UP000015354"/>
    </source>
</evidence>
<protein>
    <recommendedName>
        <fullName evidence="2">carnosine N-methyltransferase</fullName>
        <ecNumber evidence="2">2.1.1.22</ecNumber>
    </recommendedName>
</protein>
<accession>S9UIC3</accession>
<reference evidence="8 9" key="1">
    <citation type="journal article" date="2013" name="PLoS ONE">
        <title>Predicting the Proteins of Angomonas deanei, Strigomonas culicis and Their Respective Endosymbionts Reveals New Aspects of the Trypanosomatidae Family.</title>
        <authorList>
            <person name="Motta M.C."/>
            <person name="Martins A.C."/>
            <person name="de Souza S.S."/>
            <person name="Catta-Preta C.M."/>
            <person name="Silva R."/>
            <person name="Klein C.C."/>
            <person name="de Almeida L.G."/>
            <person name="de Lima Cunha O."/>
            <person name="Ciapina L.P."/>
            <person name="Brocchi M."/>
            <person name="Colabardini A.C."/>
            <person name="de Araujo Lima B."/>
            <person name="Machado C.R."/>
            <person name="de Almeida Soares C.M."/>
            <person name="Probst C.M."/>
            <person name="de Menezes C.B."/>
            <person name="Thompson C.E."/>
            <person name="Bartholomeu D.C."/>
            <person name="Gradia D.F."/>
            <person name="Pavoni D.P."/>
            <person name="Grisard E.C."/>
            <person name="Fantinatti-Garboggini F."/>
            <person name="Marchini F.K."/>
            <person name="Rodrigues-Luiz G.F."/>
            <person name="Wagner G."/>
            <person name="Goldman G.H."/>
            <person name="Fietto J.L."/>
            <person name="Elias M.C."/>
            <person name="Goldman M.H."/>
            <person name="Sagot M.F."/>
            <person name="Pereira M."/>
            <person name="Stoco P.H."/>
            <person name="de Mendonca-Neto R.P."/>
            <person name="Teixeira S.M."/>
            <person name="Maciel T.E."/>
            <person name="de Oliveira Mendes T.A."/>
            <person name="Urmenyi T.P."/>
            <person name="de Souza W."/>
            <person name="Schenkman S."/>
            <person name="de Vasconcelos A.T."/>
        </authorList>
    </citation>
    <scope>NUCLEOTIDE SEQUENCE [LARGE SCALE GENOMIC DNA]</scope>
</reference>
<dbReference type="AlphaFoldDB" id="S9UIC3"/>
<feature type="compositionally biased region" description="Low complexity" evidence="6">
    <location>
        <begin position="26"/>
        <end position="41"/>
    </location>
</feature>
<evidence type="ECO:0000313" key="7">
    <source>
        <dbReference type="EMBL" id="EPY23023.1"/>
    </source>
</evidence>
<comment type="similarity">
    <text evidence="1">Belongs to the carnosine N-methyltransferase family.</text>
</comment>
<dbReference type="EMBL" id="ATMH01004933">
    <property type="protein sequence ID" value="EPY28683.1"/>
    <property type="molecule type" value="Genomic_DNA"/>
</dbReference>
<keyword evidence="9" id="KW-1185">Reference proteome</keyword>
<organism evidence="8 9">
    <name type="scientific">Strigomonas culicis</name>
    <dbReference type="NCBI Taxonomy" id="28005"/>
    <lineage>
        <taxon>Eukaryota</taxon>
        <taxon>Discoba</taxon>
        <taxon>Euglenozoa</taxon>
        <taxon>Kinetoplastea</taxon>
        <taxon>Metakinetoplastina</taxon>
        <taxon>Trypanosomatida</taxon>
        <taxon>Trypanosomatidae</taxon>
        <taxon>Strigomonadinae</taxon>
        <taxon>Strigomonas</taxon>
    </lineage>
</organism>
<evidence type="ECO:0000256" key="5">
    <source>
        <dbReference type="ARBA" id="ARBA00022691"/>
    </source>
</evidence>
<dbReference type="GO" id="GO:0032259">
    <property type="term" value="P:methylation"/>
    <property type="evidence" value="ECO:0007669"/>
    <property type="project" value="UniProtKB-KW"/>
</dbReference>
<dbReference type="InterPro" id="IPR029063">
    <property type="entry name" value="SAM-dependent_MTases_sf"/>
</dbReference>
<evidence type="ECO:0000256" key="1">
    <source>
        <dbReference type="ARBA" id="ARBA00010086"/>
    </source>
</evidence>
<reference evidence="8" key="2">
    <citation type="submission" date="2013-03" db="EMBL/GenBank/DDBJ databases">
        <authorList>
            <person name="Motta M.C.M."/>
            <person name="Martins A.C.A."/>
            <person name="Preta C.M.C.C."/>
            <person name="Silva R."/>
            <person name="de Souza S.S."/>
            <person name="Klein C.C."/>
            <person name="de Almeida L.G.P."/>
            <person name="Cunha O.L."/>
            <person name="Colabardini A.C."/>
            <person name="Lima B.A."/>
            <person name="Machado C.R."/>
            <person name="Soares C.M.A."/>
            <person name="de Menezes C.B.A."/>
            <person name="Bartolomeu D.C."/>
            <person name="Grisard E.C."/>
            <person name="Fantinatti-Garboggini F."/>
            <person name="Rodrigues-Luiz G.F."/>
            <person name="Wagner G."/>
            <person name="Goldman G.H."/>
            <person name="Fietto J.L.R."/>
            <person name="Ciapina L.P."/>
            <person name="Brocchi M."/>
            <person name="Elias M.C."/>
            <person name="Goldman M.H.S."/>
            <person name="Sagot M.-F."/>
            <person name="Pereira M."/>
            <person name="Stoco P.H."/>
            <person name="Teixeira S.M.R."/>
            <person name="de Mendonca-Neto R.P."/>
            <person name="Maciel T.E.F."/>
            <person name="Mendes T.A.O."/>
            <person name="Urmenyi T.P."/>
            <person name="Teixeira M.M.G."/>
            <person name="de Camargo E.F.P."/>
            <person name="de Sousa W."/>
            <person name="Schenkman S."/>
            <person name="de Vasconcelos A.T.R."/>
        </authorList>
    </citation>
    <scope>NUCLEOTIDE SEQUENCE</scope>
</reference>
<comment type="caution">
    <text evidence="8">The sequence shown here is derived from an EMBL/GenBank/DDBJ whole genome shotgun (WGS) entry which is preliminary data.</text>
</comment>
<dbReference type="EC" id="2.1.1.22" evidence="2"/>
<evidence type="ECO:0000256" key="2">
    <source>
        <dbReference type="ARBA" id="ARBA00012003"/>
    </source>
</evidence>
<dbReference type="SMART" id="SM01296">
    <property type="entry name" value="N2227"/>
    <property type="match status" value="1"/>
</dbReference>
<keyword evidence="5" id="KW-0949">S-adenosyl-L-methionine</keyword>
<name>S9UIC3_9TRYP</name>
<evidence type="ECO:0000256" key="6">
    <source>
        <dbReference type="SAM" id="MobiDB-lite"/>
    </source>
</evidence>
<dbReference type="SUPFAM" id="SSF53335">
    <property type="entry name" value="S-adenosyl-L-methionine-dependent methyltransferases"/>
    <property type="match status" value="1"/>
</dbReference>
<dbReference type="InterPro" id="IPR012901">
    <property type="entry name" value="CARME"/>
</dbReference>
<evidence type="ECO:0000256" key="4">
    <source>
        <dbReference type="ARBA" id="ARBA00022679"/>
    </source>
</evidence>
<dbReference type="OrthoDB" id="978at2759"/>
<dbReference type="Proteomes" id="UP000015354">
    <property type="component" value="Unassembled WGS sequence"/>
</dbReference>
<proteinExistence type="inferred from homology"/>
<dbReference type="PANTHER" id="PTHR12303">
    <property type="entry name" value="CARNOSINE N-METHYLTRANSFERASE"/>
    <property type="match status" value="1"/>
</dbReference>
<feature type="compositionally biased region" description="Pro residues" evidence="6">
    <location>
        <begin position="42"/>
        <end position="57"/>
    </location>
</feature>
<dbReference type="PANTHER" id="PTHR12303:SF6">
    <property type="entry name" value="CARNOSINE N-METHYLTRANSFERASE"/>
    <property type="match status" value="1"/>
</dbReference>
<dbReference type="EMBL" id="ATMH01007935">
    <property type="protein sequence ID" value="EPY23023.1"/>
    <property type="molecule type" value="Genomic_DNA"/>
</dbReference>
<dbReference type="SUPFAM" id="SSF81995">
    <property type="entry name" value="beta-sandwich domain of Sec23/24"/>
    <property type="match status" value="1"/>
</dbReference>
<evidence type="ECO:0000256" key="3">
    <source>
        <dbReference type="ARBA" id="ARBA00022603"/>
    </source>
</evidence>
<feature type="region of interest" description="Disordered" evidence="6">
    <location>
        <begin position="1"/>
        <end position="102"/>
    </location>
</feature>
<gene>
    <name evidence="8" type="ORF">STCU_04933</name>
    <name evidence="7" type="ORF">STCU_07935</name>
</gene>
<dbReference type="Pfam" id="PF07942">
    <property type="entry name" value="CARME"/>
    <property type="match status" value="1"/>
</dbReference>
<feature type="compositionally biased region" description="Basic and acidic residues" evidence="6">
    <location>
        <begin position="76"/>
        <end position="86"/>
    </location>
</feature>
<sequence length="484" mass="54349">MPAPTKKGSVPPKNMYQGVPPPPYGNPQTAKGNQQQQQQQQQPPPPAPPATGGNPPPHDGKHAHHQHAPPPPQHVDPSREKAKGDTDSYYLPKYHPPAPAPGVEIDEDMLEDHVSFLRTVAAFHHYRSQSVAAWEMRKANFLKLQSQHKNVLCIDLDAMFKLYDECICRNSAFFESVCEASLELFMSYWPDGTTIARADIPPPTALDMDKVFSTLRQFVRDWSAEGLPERECVYKPVLDFFEKMYPTRDARSAVKILIPGAGLCRLSVELAYRGFFAQANEFSYHMLIAGHYIQNHCFESKQHVIYPYCDNTCNLVNRLDQFAEVAIPDLCAAEALDDLRDQQLEFGELSMVAGDFTEVYAKEHQQRSWNAVATVFFIDTAHNIIEYLQIIYDLLVPGGYWVNCGPLLYHFADSAEDMSIELSLGELISVAQKIGFAVCCPPSFIDTTYTNNQRSMKQLVYRCAFFVLQRPLDDAAPAVAAATA</sequence>
<keyword evidence="4" id="KW-0808">Transferase</keyword>
<dbReference type="GO" id="GO:0030735">
    <property type="term" value="F:carnosine N-methyltransferase activity"/>
    <property type="evidence" value="ECO:0007669"/>
    <property type="project" value="UniProtKB-EC"/>
</dbReference>
<keyword evidence="3" id="KW-0489">Methyltransferase</keyword>
<evidence type="ECO:0000313" key="8">
    <source>
        <dbReference type="EMBL" id="EPY28683.1"/>
    </source>
</evidence>